<reference evidence="5 6" key="1">
    <citation type="submission" date="2019-11" db="EMBL/GenBank/DDBJ databases">
        <title>Complete genome sequence of Spiroplasma tabanidicola TAUS-1 (DSM 22603).</title>
        <authorList>
            <person name="Huang C.-T."/>
            <person name="Lin Y.-C."/>
            <person name="Kuo C.-H."/>
        </authorList>
    </citation>
    <scope>NUCLEOTIDE SEQUENCE [LARGE SCALE GENOMIC DNA]</scope>
    <source>
        <strain evidence="5 6">TAUS-1</strain>
    </source>
</reference>
<evidence type="ECO:0000313" key="5">
    <source>
        <dbReference type="EMBL" id="QGS52271.1"/>
    </source>
</evidence>
<dbReference type="Gene3D" id="3.40.50.2300">
    <property type="match status" value="2"/>
</dbReference>
<dbReference type="OrthoDB" id="388226at2"/>
<evidence type="ECO:0000256" key="2">
    <source>
        <dbReference type="ARBA" id="ARBA00007639"/>
    </source>
</evidence>
<keyword evidence="3" id="KW-0732">Signal</keyword>
<dbReference type="EMBL" id="CP046276">
    <property type="protein sequence ID" value="QGS52271.1"/>
    <property type="molecule type" value="Genomic_DNA"/>
</dbReference>
<dbReference type="AlphaFoldDB" id="A0A6I6CBF1"/>
<name>A0A6I6CBF1_9MOLU</name>
<dbReference type="InterPro" id="IPR028082">
    <property type="entry name" value="Peripla_BP_I"/>
</dbReference>
<dbReference type="PANTHER" id="PTHR46847:SF1">
    <property type="entry name" value="D-ALLOSE-BINDING PERIPLASMIC PROTEIN-RELATED"/>
    <property type="match status" value="1"/>
</dbReference>
<dbReference type="Proteomes" id="UP000424468">
    <property type="component" value="Chromosome"/>
</dbReference>
<dbReference type="Pfam" id="PF13407">
    <property type="entry name" value="Peripla_BP_4"/>
    <property type="match status" value="1"/>
</dbReference>
<organism evidence="5 6">
    <name type="scientific">Spiroplasma tabanidicola</name>
    <dbReference type="NCBI Taxonomy" id="324079"/>
    <lineage>
        <taxon>Bacteria</taxon>
        <taxon>Bacillati</taxon>
        <taxon>Mycoplasmatota</taxon>
        <taxon>Mollicutes</taxon>
        <taxon>Entomoplasmatales</taxon>
        <taxon>Spiroplasmataceae</taxon>
        <taxon>Spiroplasma</taxon>
    </lineage>
</organism>
<protein>
    <submittedName>
        <fullName evidence="5">Ribose transport system substrate-binding protein</fullName>
    </submittedName>
</protein>
<dbReference type="PROSITE" id="PS51257">
    <property type="entry name" value="PROKAR_LIPOPROTEIN"/>
    <property type="match status" value="1"/>
</dbReference>
<dbReference type="PANTHER" id="PTHR46847">
    <property type="entry name" value="D-ALLOSE-BINDING PERIPLASMIC PROTEIN-RELATED"/>
    <property type="match status" value="1"/>
</dbReference>
<keyword evidence="6" id="KW-1185">Reference proteome</keyword>
<dbReference type="GO" id="GO:0030246">
    <property type="term" value="F:carbohydrate binding"/>
    <property type="evidence" value="ECO:0007669"/>
    <property type="project" value="UniProtKB-ARBA"/>
</dbReference>
<sequence length="353" mass="38389">MKKLLSFIAGASILVSSGSSIVACNKGDSLGLLISNFNNDYFKNMMAAGKDYAKEKGYTLNTYDSKADISGATDQTNVKDSMTKGDKAIIINPANVKNNNAIKPALEKDIPIINIDTEYDSSVGERGAAGFVSEQTKASSLMFKKIYNKIYGEDPSDSNKGKKVKVYAMWSNQDNDAEQKRFKGFVLENQEWIQIINKPGSDYKQGSVATGNENTGDAAGNVLTNEWSGSDSAKNAHVIWAGNDPMALGMKKAIDLNTDMKKWFSSTVDDKPAGFIVGFDGSDDVAKEVDSWSETERNHIYLTVKQEYSKIVQAAIDKAIELIKAEGAAAKTFDKSTEVEASVLYPKNEAPKA</sequence>
<evidence type="ECO:0000256" key="1">
    <source>
        <dbReference type="ARBA" id="ARBA00004196"/>
    </source>
</evidence>
<proteinExistence type="inferred from homology"/>
<comment type="subcellular location">
    <subcellularLocation>
        <location evidence="1">Cell envelope</location>
    </subcellularLocation>
</comment>
<evidence type="ECO:0000256" key="3">
    <source>
        <dbReference type="ARBA" id="ARBA00022729"/>
    </source>
</evidence>
<dbReference type="SUPFAM" id="SSF53822">
    <property type="entry name" value="Periplasmic binding protein-like I"/>
    <property type="match status" value="1"/>
</dbReference>
<feature type="domain" description="Periplasmic binding protein" evidence="4">
    <location>
        <begin position="31"/>
        <end position="326"/>
    </location>
</feature>
<comment type="similarity">
    <text evidence="2">Belongs to the bacterial solute-binding protein 2 family.</text>
</comment>
<dbReference type="KEGG" id="stab:STABA_v1c09180"/>
<evidence type="ECO:0000259" key="4">
    <source>
        <dbReference type="Pfam" id="PF13407"/>
    </source>
</evidence>
<accession>A0A6I6CBF1</accession>
<dbReference type="InterPro" id="IPR025997">
    <property type="entry name" value="SBP_2_dom"/>
</dbReference>
<dbReference type="GO" id="GO:0030313">
    <property type="term" value="C:cell envelope"/>
    <property type="evidence" value="ECO:0007669"/>
    <property type="project" value="UniProtKB-SubCell"/>
</dbReference>
<evidence type="ECO:0000313" key="6">
    <source>
        <dbReference type="Proteomes" id="UP000424468"/>
    </source>
</evidence>
<dbReference type="RefSeq" id="WP_156007059.1">
    <property type="nucleotide sequence ID" value="NZ_CP046276.1"/>
</dbReference>
<gene>
    <name evidence="5" type="primary">rbsB</name>
    <name evidence="5" type="ORF">STABA_v1c09180</name>
</gene>